<organism evidence="2 3">
    <name type="scientific">Stigmatella ashevillensis</name>
    <dbReference type="NCBI Taxonomy" id="2995309"/>
    <lineage>
        <taxon>Bacteria</taxon>
        <taxon>Pseudomonadati</taxon>
        <taxon>Myxococcota</taxon>
        <taxon>Myxococcia</taxon>
        <taxon>Myxococcales</taxon>
        <taxon>Cystobacterineae</taxon>
        <taxon>Archangiaceae</taxon>
        <taxon>Stigmatella</taxon>
    </lineage>
</organism>
<dbReference type="Proteomes" id="UP001221838">
    <property type="component" value="Unassembled WGS sequence"/>
</dbReference>
<dbReference type="RefSeq" id="WP_272145476.1">
    <property type="nucleotide sequence ID" value="NZ_JAQNDM010000002.1"/>
</dbReference>
<keyword evidence="3" id="KW-1185">Reference proteome</keyword>
<accession>A0ABT5DM96</accession>
<evidence type="ECO:0000256" key="1">
    <source>
        <dbReference type="SAM" id="SignalP"/>
    </source>
</evidence>
<evidence type="ECO:0000313" key="2">
    <source>
        <dbReference type="EMBL" id="MDC0714792.1"/>
    </source>
</evidence>
<sequence>MKFTDGFLKRLLFTSVFSLPLAAVADGNNTFSGANVFTFYGNQSAPGGGPSVSPNNLTVCPNNVSEYDPSCKKANAQLLTPFSVISQTIEAASGGGQIVRGTLATDAYGGEAPVQYVSFIFEPRDFFSINPGSHIAIGARAFIPYTGSGLDPYTVAYGAAIPHAYGDGIILGGCGTESRGVAIEHFWAPYGHQNPPSNEVGGCKGGVFQDNQVYVVKVAVEKAVDAGVSVRIVKYQISQRIAWLGDLRVAEDLQGTSFPDRAAPNWGWRKPMSAAQRSSWYIANIFTAPSAYWSFRISNFSANTANQIPVGFFY</sequence>
<gene>
    <name evidence="2" type="ORF">POL68_40460</name>
</gene>
<reference evidence="2 3" key="1">
    <citation type="submission" date="2022-11" db="EMBL/GenBank/DDBJ databases">
        <title>Minimal conservation of predation-associated metabolite biosynthetic gene clusters underscores biosynthetic potential of Myxococcota including descriptions for ten novel species: Archangium lansinium sp. nov., Myxococcus landrumus sp. nov., Nannocystis bai.</title>
        <authorList>
            <person name="Ahearne A."/>
            <person name="Stevens C."/>
            <person name="Dowd S."/>
        </authorList>
    </citation>
    <scope>NUCLEOTIDE SEQUENCE [LARGE SCALE GENOMIC DNA]</scope>
    <source>
        <strain evidence="2 3">NCWAL01</strain>
    </source>
</reference>
<dbReference type="EMBL" id="JAQNDM010000002">
    <property type="protein sequence ID" value="MDC0714792.1"/>
    <property type="molecule type" value="Genomic_DNA"/>
</dbReference>
<name>A0ABT5DM96_9BACT</name>
<proteinExistence type="predicted"/>
<comment type="caution">
    <text evidence="2">The sequence shown here is derived from an EMBL/GenBank/DDBJ whole genome shotgun (WGS) entry which is preliminary data.</text>
</comment>
<feature type="chain" id="PRO_5047333982" evidence="1">
    <location>
        <begin position="26"/>
        <end position="314"/>
    </location>
</feature>
<protein>
    <submittedName>
        <fullName evidence="2">Uncharacterized protein</fullName>
    </submittedName>
</protein>
<feature type="signal peptide" evidence="1">
    <location>
        <begin position="1"/>
        <end position="25"/>
    </location>
</feature>
<evidence type="ECO:0000313" key="3">
    <source>
        <dbReference type="Proteomes" id="UP001221838"/>
    </source>
</evidence>
<keyword evidence="1" id="KW-0732">Signal</keyword>